<reference evidence="1 2" key="1">
    <citation type="submission" date="2024-09" db="EMBL/GenBank/DDBJ databases">
        <authorList>
            <person name="Lee S.D."/>
        </authorList>
    </citation>
    <scope>NUCLEOTIDE SEQUENCE [LARGE SCALE GENOMIC DNA]</scope>
    <source>
        <strain evidence="1 2">N1-1</strain>
    </source>
</reference>
<dbReference type="EMBL" id="JBHEZX010000002">
    <property type="protein sequence ID" value="MFC1408763.1"/>
    <property type="molecule type" value="Genomic_DNA"/>
</dbReference>
<dbReference type="InterPro" id="IPR036259">
    <property type="entry name" value="MFS_trans_sf"/>
</dbReference>
<dbReference type="Pfam" id="PF07690">
    <property type="entry name" value="MFS_1"/>
    <property type="match status" value="1"/>
</dbReference>
<gene>
    <name evidence="1" type="ORF">ACEZDG_05665</name>
</gene>
<sequence>MACVTTTQARTESSPLNDPPGDRPAVRPPLWDRRFTLYFTARTVSLVGDAMMPVAAALAVGGLYGISGVGFVLGTWTGTFVLLVLFGGVLADRLGARRMMVGADLARVLTQGVLAAAFFTGPPPFWLLVTMAALAGAAVAMFLPGVNGMVPLVAREPQRANATLKVADALAQLVGPALAGLLITLTGAGTVYAIDAGTFVLSALCLALIRLAPAGALAGSSARLDSAAPGGSSLRRDLRQGWHEFRSRTWMWAVILIWMVYGVLVFGPLVPLSSVLVGARLGPDAYGLAVSFLGVGTVLGGLLALRLRPARPLAAGTVAMALYTALPLAVALGADLPVLLASHVLGGGALAFWSVMWATSVQTHTPPAVLNRVSAYELAGSVSGIALGQILAGPAIALVSPARLLLVSAGACMAGCAALFAIPPIRGLRRAAAPAGGEPG</sequence>
<evidence type="ECO:0000313" key="1">
    <source>
        <dbReference type="EMBL" id="MFC1408763.1"/>
    </source>
</evidence>
<dbReference type="PANTHER" id="PTHR23513:SF11">
    <property type="entry name" value="STAPHYLOFERRIN A TRANSPORTER"/>
    <property type="match status" value="1"/>
</dbReference>
<comment type="caution">
    <text evidence="1">The sequence shown here is derived from an EMBL/GenBank/DDBJ whole genome shotgun (WGS) entry which is preliminary data.</text>
</comment>
<dbReference type="SUPFAM" id="SSF103473">
    <property type="entry name" value="MFS general substrate transporter"/>
    <property type="match status" value="1"/>
</dbReference>
<dbReference type="Gene3D" id="1.20.1250.20">
    <property type="entry name" value="MFS general substrate transporter like domains"/>
    <property type="match status" value="1"/>
</dbReference>
<dbReference type="Proteomes" id="UP001592582">
    <property type="component" value="Unassembled WGS sequence"/>
</dbReference>
<evidence type="ECO:0000313" key="2">
    <source>
        <dbReference type="Proteomes" id="UP001592582"/>
    </source>
</evidence>
<accession>A0ABV6V512</accession>
<keyword evidence="2" id="KW-1185">Reference proteome</keyword>
<protein>
    <submittedName>
        <fullName evidence="1">MFS transporter</fullName>
    </submittedName>
</protein>
<dbReference type="InterPro" id="IPR011701">
    <property type="entry name" value="MFS"/>
</dbReference>
<dbReference type="CDD" id="cd06173">
    <property type="entry name" value="MFS_MefA_like"/>
    <property type="match status" value="1"/>
</dbReference>
<proteinExistence type="predicted"/>
<dbReference type="PANTHER" id="PTHR23513">
    <property type="entry name" value="INTEGRAL MEMBRANE EFFLUX PROTEIN-RELATED"/>
    <property type="match status" value="1"/>
</dbReference>
<name>A0ABV6V512_9ACTN</name>
<organism evidence="1 2">
    <name type="scientific">Streptacidiphilus alkalitolerans</name>
    <dbReference type="NCBI Taxonomy" id="3342712"/>
    <lineage>
        <taxon>Bacteria</taxon>
        <taxon>Bacillati</taxon>
        <taxon>Actinomycetota</taxon>
        <taxon>Actinomycetes</taxon>
        <taxon>Kitasatosporales</taxon>
        <taxon>Streptomycetaceae</taxon>
        <taxon>Streptacidiphilus</taxon>
    </lineage>
</organism>